<keyword evidence="18" id="KW-1185">Reference proteome</keyword>
<dbReference type="GO" id="GO:0046872">
    <property type="term" value="F:metal ion binding"/>
    <property type="evidence" value="ECO:0007669"/>
    <property type="project" value="UniProtKB-KW"/>
</dbReference>
<keyword evidence="12" id="KW-0472">Membrane</keyword>
<evidence type="ECO:0000256" key="1">
    <source>
        <dbReference type="ARBA" id="ARBA00001913"/>
    </source>
</evidence>
<dbReference type="Pfam" id="PF01764">
    <property type="entry name" value="Lipase_3"/>
    <property type="match status" value="1"/>
</dbReference>
<dbReference type="SUPFAM" id="SSF53474">
    <property type="entry name" value="alpha/beta-Hydrolases"/>
    <property type="match status" value="1"/>
</dbReference>
<keyword evidence="8" id="KW-0106">Calcium</keyword>
<evidence type="ECO:0000256" key="9">
    <source>
        <dbReference type="ARBA" id="ARBA00022963"/>
    </source>
</evidence>
<evidence type="ECO:0000256" key="8">
    <source>
        <dbReference type="ARBA" id="ARBA00022837"/>
    </source>
</evidence>
<gene>
    <name evidence="17" type="ORF">SERLA73DRAFT_70660</name>
</gene>
<evidence type="ECO:0000256" key="11">
    <source>
        <dbReference type="ARBA" id="ARBA00023098"/>
    </source>
</evidence>
<keyword evidence="3" id="KW-1003">Cell membrane</keyword>
<organism evidence="18">
    <name type="scientific">Serpula lacrymans var. lacrymans (strain S7.3)</name>
    <name type="common">Dry rot fungus</name>
    <dbReference type="NCBI Taxonomy" id="936435"/>
    <lineage>
        <taxon>Eukaryota</taxon>
        <taxon>Fungi</taxon>
        <taxon>Dikarya</taxon>
        <taxon>Basidiomycota</taxon>
        <taxon>Agaricomycotina</taxon>
        <taxon>Agaricomycetes</taxon>
        <taxon>Agaricomycetidae</taxon>
        <taxon>Boletales</taxon>
        <taxon>Coniophorineae</taxon>
        <taxon>Serpulaceae</taxon>
        <taxon>Serpula</taxon>
    </lineage>
</organism>
<feature type="domain" description="Fungal lipase-type" evidence="16">
    <location>
        <begin position="408"/>
        <end position="582"/>
    </location>
</feature>
<dbReference type="GO" id="GO:0019369">
    <property type="term" value="P:arachidonate metabolic process"/>
    <property type="evidence" value="ECO:0007669"/>
    <property type="project" value="TreeGrafter"/>
</dbReference>
<dbReference type="GO" id="GO:0016298">
    <property type="term" value="F:lipase activity"/>
    <property type="evidence" value="ECO:0007669"/>
    <property type="project" value="TreeGrafter"/>
</dbReference>
<sequence>MGCDWETFGRRGLDVASAFSSIGFTAAKSSTRLGFSVARTIASSIVGLTATTVDHTLFGGSMVTSPVLEGAMSTAINFAENLTLAPIFLGEYITSASFSAAHSSIDILSIIFPGSSEASFSLASFITLVKREWDYPAFGTNLPDKRYGVTEVAKALVAWISLQGVTQEWQEKQWFSHLREIEVKGSSAESRLKRVPSRVRVTSDVIFPGHIGQLISADIGEAPASPYGRARSSSTLSRARFSISSICSSQGKDAWKDTCFDVPQKTISEVKSDLRRFSKMVLAGYGGASLLFFGISSDFTSPFKAAARPSNLSEKDVEEAQLESAINASEAEAVGGGAAPSTSSYLENSNYSWWDILMGKHDKEIFERSIHDSQAGVQAKIRATAVVGIEPHMPRFWVLTDHGRQQVVLVLRGTMSLNELAVDLTCEPTTFEPATTLHHDHDERLPGTPAKTSRRRASQQSLSSNSPPHYQVHSGMLRMARVMGEVGKPVHLAVMDALIRYPDYELILCGHSLGAGVATLLGLMWADPTTCRTVYSSGLPVDRPVAVYAFAPPCFTDAALSRLAKKLVTSFVYSDDVVSRLSLGSVRDIRNAALSLCDANERTGGTEGYTVVTRAARRWKAGLGSPDDPKWFLAVRKTLEANMHMADLFPPGRVLWAIRDIDLHPSHRLSPKGSKKEPDKPRLFEVLDVEKIYSQIVFSRNMLRYGISSQSFPSCSNMLISGFSAHLPHLYDRVLHELL</sequence>
<dbReference type="InterPro" id="IPR029058">
    <property type="entry name" value="AB_hydrolase_fold"/>
</dbReference>
<keyword evidence="5" id="KW-0812">Transmembrane</keyword>
<comment type="cofactor">
    <cofactor evidence="1">
        <name>Ca(2+)</name>
        <dbReference type="ChEBI" id="CHEBI:29108"/>
    </cofactor>
</comment>
<evidence type="ECO:0000313" key="18">
    <source>
        <dbReference type="Proteomes" id="UP000008063"/>
    </source>
</evidence>
<dbReference type="Proteomes" id="UP000008063">
    <property type="component" value="Unassembled WGS sequence"/>
</dbReference>
<keyword evidence="4" id="KW-0597">Phosphoprotein</keyword>
<reference evidence="18" key="1">
    <citation type="journal article" date="2011" name="Science">
        <title>The plant cell wall-decomposing machinery underlies the functional diversity of forest fungi.</title>
        <authorList>
            <person name="Eastwood D.C."/>
            <person name="Floudas D."/>
            <person name="Binder M."/>
            <person name="Majcherczyk A."/>
            <person name="Schneider P."/>
            <person name="Aerts A."/>
            <person name="Asiegbu F.O."/>
            <person name="Baker S.E."/>
            <person name="Barry K."/>
            <person name="Bendiksby M."/>
            <person name="Blumentritt M."/>
            <person name="Coutinho P.M."/>
            <person name="Cullen D."/>
            <person name="de Vries R.P."/>
            <person name="Gathman A."/>
            <person name="Goodell B."/>
            <person name="Henrissat B."/>
            <person name="Ihrmark K."/>
            <person name="Kauserud H."/>
            <person name="Kohler A."/>
            <person name="LaButti K."/>
            <person name="Lapidus A."/>
            <person name="Lavin J.L."/>
            <person name="Lee Y.-H."/>
            <person name="Lindquist E."/>
            <person name="Lilly W."/>
            <person name="Lucas S."/>
            <person name="Morin E."/>
            <person name="Murat C."/>
            <person name="Oguiza J.A."/>
            <person name="Park J."/>
            <person name="Pisabarro A.G."/>
            <person name="Riley R."/>
            <person name="Rosling A."/>
            <person name="Salamov A."/>
            <person name="Schmidt O."/>
            <person name="Schmutz J."/>
            <person name="Skrede I."/>
            <person name="Stenlid J."/>
            <person name="Wiebenga A."/>
            <person name="Xie X."/>
            <person name="Kuees U."/>
            <person name="Hibbett D.S."/>
            <person name="Hoffmeister D."/>
            <person name="Hoegberg N."/>
            <person name="Martin F."/>
            <person name="Grigoriev I.V."/>
            <person name="Watkinson S.C."/>
        </authorList>
    </citation>
    <scope>NUCLEOTIDE SEQUENCE [LARGE SCALE GENOMIC DNA]</scope>
    <source>
        <strain evidence="18">strain S7.3</strain>
    </source>
</reference>
<evidence type="ECO:0000256" key="5">
    <source>
        <dbReference type="ARBA" id="ARBA00022692"/>
    </source>
</evidence>
<dbReference type="PANTHER" id="PTHR45792:SF8">
    <property type="entry name" value="DIACYLGLYCEROL LIPASE-ALPHA"/>
    <property type="match status" value="1"/>
</dbReference>
<dbReference type="InterPro" id="IPR002921">
    <property type="entry name" value="Fungal_lipase-type"/>
</dbReference>
<keyword evidence="7" id="KW-0378">Hydrolase</keyword>
<evidence type="ECO:0000256" key="10">
    <source>
        <dbReference type="ARBA" id="ARBA00022989"/>
    </source>
</evidence>
<evidence type="ECO:0000259" key="16">
    <source>
        <dbReference type="Pfam" id="PF01764"/>
    </source>
</evidence>
<dbReference type="InParanoid" id="F8PPV9"/>
<evidence type="ECO:0000256" key="4">
    <source>
        <dbReference type="ARBA" id="ARBA00022553"/>
    </source>
</evidence>
<dbReference type="AlphaFoldDB" id="F8PPV9"/>
<comment type="subcellular location">
    <subcellularLocation>
        <location evidence="2">Cell membrane</location>
        <topology evidence="2">Multi-pass membrane protein</topology>
    </subcellularLocation>
</comment>
<dbReference type="Gene3D" id="3.40.50.1820">
    <property type="entry name" value="alpha/beta hydrolase"/>
    <property type="match status" value="1"/>
</dbReference>
<dbReference type="OMA" id="HSGMLRM"/>
<dbReference type="EMBL" id="GL945477">
    <property type="protein sequence ID" value="EGO01476.1"/>
    <property type="molecule type" value="Genomic_DNA"/>
</dbReference>
<dbReference type="OrthoDB" id="438440at2759"/>
<dbReference type="GO" id="GO:0005886">
    <property type="term" value="C:plasma membrane"/>
    <property type="evidence" value="ECO:0007669"/>
    <property type="project" value="UniProtKB-SubCell"/>
</dbReference>
<evidence type="ECO:0000256" key="3">
    <source>
        <dbReference type="ARBA" id="ARBA00022475"/>
    </source>
</evidence>
<dbReference type="eggNOG" id="KOG2088">
    <property type="taxonomic scope" value="Eukaryota"/>
</dbReference>
<evidence type="ECO:0000256" key="14">
    <source>
        <dbReference type="ARBA" id="ARBA00026104"/>
    </source>
</evidence>
<keyword evidence="11" id="KW-0443">Lipid metabolism</keyword>
<dbReference type="GO" id="GO:0046340">
    <property type="term" value="P:diacylglycerol catabolic process"/>
    <property type="evidence" value="ECO:0007669"/>
    <property type="project" value="TreeGrafter"/>
</dbReference>
<dbReference type="HOGENOM" id="CLU_021218_0_0_1"/>
<keyword evidence="6" id="KW-0479">Metal-binding</keyword>
<evidence type="ECO:0000256" key="7">
    <source>
        <dbReference type="ARBA" id="ARBA00022801"/>
    </source>
</evidence>
<feature type="region of interest" description="Disordered" evidence="15">
    <location>
        <begin position="433"/>
        <end position="469"/>
    </location>
</feature>
<keyword evidence="10" id="KW-1133">Transmembrane helix</keyword>
<evidence type="ECO:0000256" key="13">
    <source>
        <dbReference type="ARBA" id="ARBA00024531"/>
    </source>
</evidence>
<name>F8PPV9_SERL3</name>
<accession>F8PPV9</accession>
<evidence type="ECO:0000256" key="2">
    <source>
        <dbReference type="ARBA" id="ARBA00004651"/>
    </source>
</evidence>
<evidence type="ECO:0000256" key="6">
    <source>
        <dbReference type="ARBA" id="ARBA00022723"/>
    </source>
</evidence>
<evidence type="ECO:0000256" key="12">
    <source>
        <dbReference type="ARBA" id="ARBA00023136"/>
    </source>
</evidence>
<dbReference type="STRING" id="936435.F8PPV9"/>
<dbReference type="CDD" id="cd00519">
    <property type="entry name" value="Lipase_3"/>
    <property type="match status" value="1"/>
</dbReference>
<dbReference type="EC" id="3.1.1.116" evidence="14"/>
<comment type="catalytic activity">
    <reaction evidence="13">
        <text>a 1,2-diacyl-sn-glycerol + H2O = a 2-acylglycerol + a fatty acid + H(+)</text>
        <dbReference type="Rhea" id="RHEA:33275"/>
        <dbReference type="ChEBI" id="CHEBI:15377"/>
        <dbReference type="ChEBI" id="CHEBI:15378"/>
        <dbReference type="ChEBI" id="CHEBI:17389"/>
        <dbReference type="ChEBI" id="CHEBI:17815"/>
        <dbReference type="ChEBI" id="CHEBI:28868"/>
        <dbReference type="EC" id="3.1.1.116"/>
    </reaction>
    <physiologicalReaction direction="left-to-right" evidence="13">
        <dbReference type="Rhea" id="RHEA:33276"/>
    </physiologicalReaction>
</comment>
<dbReference type="PANTHER" id="PTHR45792">
    <property type="entry name" value="DIACYLGLYCEROL LIPASE HOMOLOG-RELATED"/>
    <property type="match status" value="1"/>
</dbReference>
<evidence type="ECO:0000256" key="15">
    <source>
        <dbReference type="SAM" id="MobiDB-lite"/>
    </source>
</evidence>
<evidence type="ECO:0000313" key="17">
    <source>
        <dbReference type="EMBL" id="EGO01476.1"/>
    </source>
</evidence>
<proteinExistence type="predicted"/>
<dbReference type="InterPro" id="IPR052214">
    <property type="entry name" value="DAG_Lipase-Related"/>
</dbReference>
<protein>
    <recommendedName>
        <fullName evidence="14">sn-1-specific diacylglycerol lipase</fullName>
        <ecNumber evidence="14">3.1.1.116</ecNumber>
    </recommendedName>
</protein>
<keyword evidence="9" id="KW-0442">Lipid degradation</keyword>